<protein>
    <submittedName>
        <fullName evidence="3">Uncharacterized protein</fullName>
    </submittedName>
</protein>
<evidence type="ECO:0000313" key="4">
    <source>
        <dbReference type="Proteomes" id="UP000335538"/>
    </source>
</evidence>
<keyword evidence="2" id="KW-1133">Transmembrane helix</keyword>
<keyword evidence="2" id="KW-0472">Membrane</keyword>
<gene>
    <name evidence="3" type="ORF">PSP31121_02084</name>
</gene>
<feature type="transmembrane region" description="Helical" evidence="2">
    <location>
        <begin position="47"/>
        <end position="67"/>
    </location>
</feature>
<feature type="transmembrane region" description="Helical" evidence="2">
    <location>
        <begin position="79"/>
        <end position="99"/>
    </location>
</feature>
<feature type="transmembrane region" description="Helical" evidence="2">
    <location>
        <begin position="174"/>
        <end position="199"/>
    </location>
</feature>
<feature type="transmembrane region" description="Helical" evidence="2">
    <location>
        <begin position="144"/>
        <end position="162"/>
    </location>
</feature>
<dbReference type="RefSeq" id="WP_150809217.1">
    <property type="nucleotide sequence ID" value="NZ_CABPSR010000004.1"/>
</dbReference>
<organism evidence="3 4">
    <name type="scientific">Pandoraea sputorum</name>
    <dbReference type="NCBI Taxonomy" id="93222"/>
    <lineage>
        <taxon>Bacteria</taxon>
        <taxon>Pseudomonadati</taxon>
        <taxon>Pseudomonadota</taxon>
        <taxon>Betaproteobacteria</taxon>
        <taxon>Burkholderiales</taxon>
        <taxon>Burkholderiaceae</taxon>
        <taxon>Pandoraea</taxon>
    </lineage>
</organism>
<evidence type="ECO:0000256" key="1">
    <source>
        <dbReference type="SAM" id="MobiDB-lite"/>
    </source>
</evidence>
<evidence type="ECO:0000313" key="3">
    <source>
        <dbReference type="EMBL" id="VVE79369.1"/>
    </source>
</evidence>
<feature type="region of interest" description="Disordered" evidence="1">
    <location>
        <begin position="1"/>
        <end position="25"/>
    </location>
</feature>
<dbReference type="EMBL" id="CABPSR010000004">
    <property type="protein sequence ID" value="VVE79369.1"/>
    <property type="molecule type" value="Genomic_DNA"/>
</dbReference>
<accession>A0A5E5B0J3</accession>
<proteinExistence type="predicted"/>
<reference evidence="3 4" key="1">
    <citation type="submission" date="2019-08" db="EMBL/GenBank/DDBJ databases">
        <authorList>
            <person name="Peeters C."/>
        </authorList>
    </citation>
    <scope>NUCLEOTIDE SEQUENCE [LARGE SCALE GENOMIC DNA]</scope>
    <source>
        <strain evidence="3 4">LMG 31121</strain>
    </source>
</reference>
<evidence type="ECO:0000256" key="2">
    <source>
        <dbReference type="SAM" id="Phobius"/>
    </source>
</evidence>
<dbReference type="Proteomes" id="UP000335538">
    <property type="component" value="Unassembled WGS sequence"/>
</dbReference>
<sequence length="202" mass="21527">MPIQTEAVPGAMQRDAADSPGVGAHTPERQALVQNGPSNWDGPDQKWVTGLVLAVSLGLPLVVWRIWTTSDEAKAIEAGLGYLPFMFGTFAAITAGRAVYAKLEGRNVDEYGKFCFEFCGLQLFLAACSQAASQIYPHNGLTTGFLLGAALIANVVVAFKALMQKNIQDRTAILIGFAFTFLGMAAALAITINVIALIAHLR</sequence>
<keyword evidence="2" id="KW-0812">Transmembrane</keyword>
<dbReference type="AlphaFoldDB" id="A0A5E5B0J3"/>
<name>A0A5E5B0J3_9BURK</name>